<organism evidence="2 3">
    <name type="scientific">Oceanobacillus jeddahense</name>
    <dbReference type="NCBI Taxonomy" id="1462527"/>
    <lineage>
        <taxon>Bacteria</taxon>
        <taxon>Bacillati</taxon>
        <taxon>Bacillota</taxon>
        <taxon>Bacilli</taxon>
        <taxon>Bacillales</taxon>
        <taxon>Bacillaceae</taxon>
        <taxon>Oceanobacillus</taxon>
    </lineage>
</organism>
<accession>A0ABY5JUG7</accession>
<feature type="transmembrane region" description="Helical" evidence="1">
    <location>
        <begin position="179"/>
        <end position="201"/>
    </location>
</feature>
<evidence type="ECO:0000313" key="2">
    <source>
        <dbReference type="EMBL" id="UUI02726.1"/>
    </source>
</evidence>
<evidence type="ECO:0000313" key="3">
    <source>
        <dbReference type="Proteomes" id="UP001059773"/>
    </source>
</evidence>
<keyword evidence="1" id="KW-0812">Transmembrane</keyword>
<sequence length="236" mass="26421">MRQTKYMMSGGLAFSEEKDMKKLHQLSLKGWHVNDFKFMGYTLEKGESSDYIYSIDYRLLGEEEEAEYFDFFTSSGWSHVASNADIHLFRADPGTKPIYSDSDTNAEKYKNTSDFMTKLTIPLVFITALVWIGAIMSSGVLQSILLVAAIIFSAIALPAFWTIAVTYSTKWKTEGKYRLANLAKMITPLLFFSTIILIMFIVGDAGFAIRLLAAMIIGGIALPAAIRGAMSLYYNK</sequence>
<keyword evidence="1" id="KW-0472">Membrane</keyword>
<name>A0ABY5JUG7_9BACI</name>
<dbReference type="Proteomes" id="UP001059773">
    <property type="component" value="Chromosome"/>
</dbReference>
<dbReference type="Pfam" id="PF11193">
    <property type="entry name" value="DUF2812"/>
    <property type="match status" value="1"/>
</dbReference>
<dbReference type="EMBL" id="CP101914">
    <property type="protein sequence ID" value="UUI02726.1"/>
    <property type="molecule type" value="Genomic_DNA"/>
</dbReference>
<keyword evidence="1" id="KW-1133">Transmembrane helix</keyword>
<feature type="transmembrane region" description="Helical" evidence="1">
    <location>
        <begin position="144"/>
        <end position="167"/>
    </location>
</feature>
<dbReference type="RefSeq" id="WP_256707928.1">
    <property type="nucleotide sequence ID" value="NZ_CP101914.1"/>
</dbReference>
<feature type="transmembrane region" description="Helical" evidence="1">
    <location>
        <begin position="207"/>
        <end position="226"/>
    </location>
</feature>
<feature type="transmembrane region" description="Helical" evidence="1">
    <location>
        <begin position="119"/>
        <end position="138"/>
    </location>
</feature>
<proteinExistence type="predicted"/>
<keyword evidence="3" id="KW-1185">Reference proteome</keyword>
<gene>
    <name evidence="2" type="ORF">NP439_22255</name>
</gene>
<dbReference type="InterPro" id="IPR021359">
    <property type="entry name" value="DUF2812"/>
</dbReference>
<protein>
    <submittedName>
        <fullName evidence="2">DUF2812 domain-containing protein</fullName>
    </submittedName>
</protein>
<evidence type="ECO:0000256" key="1">
    <source>
        <dbReference type="SAM" id="Phobius"/>
    </source>
</evidence>
<reference evidence="2" key="1">
    <citation type="submission" date="2022-07" db="EMBL/GenBank/DDBJ databases">
        <title>FELIX.</title>
        <authorList>
            <person name="Wan K.H."/>
            <person name="Park S."/>
            <person name="Lawrence Q."/>
            <person name="Eichenberger J.P."/>
            <person name="Booth B.W."/>
            <person name="Piaggio A.J."/>
            <person name="Chandler J.C."/>
            <person name="Franklin A.B."/>
            <person name="Celniker S.E."/>
        </authorList>
    </citation>
    <scope>NUCLEOTIDE SEQUENCE</scope>
    <source>
        <strain evidence="2">QA-1986 374</strain>
    </source>
</reference>